<evidence type="ECO:0000313" key="7">
    <source>
        <dbReference type="EMBL" id="WVZ79465.1"/>
    </source>
</evidence>
<dbReference type="Proteomes" id="UP001341281">
    <property type="component" value="Chromosome 06"/>
</dbReference>
<dbReference type="EMBL" id="CP144750">
    <property type="protein sequence ID" value="WVZ79465.1"/>
    <property type="molecule type" value="Genomic_DNA"/>
</dbReference>
<dbReference type="PANTHER" id="PTHR31973:SF187">
    <property type="entry name" value="MUTATOR TRANSPOSASE MUDRA PROTEIN"/>
    <property type="match status" value="1"/>
</dbReference>
<feature type="compositionally biased region" description="Basic residues" evidence="5">
    <location>
        <begin position="298"/>
        <end position="318"/>
    </location>
</feature>
<organism evidence="7 8">
    <name type="scientific">Paspalum notatum var. saurae</name>
    <dbReference type="NCBI Taxonomy" id="547442"/>
    <lineage>
        <taxon>Eukaryota</taxon>
        <taxon>Viridiplantae</taxon>
        <taxon>Streptophyta</taxon>
        <taxon>Embryophyta</taxon>
        <taxon>Tracheophyta</taxon>
        <taxon>Spermatophyta</taxon>
        <taxon>Magnoliopsida</taxon>
        <taxon>Liliopsida</taxon>
        <taxon>Poales</taxon>
        <taxon>Poaceae</taxon>
        <taxon>PACMAD clade</taxon>
        <taxon>Panicoideae</taxon>
        <taxon>Andropogonodae</taxon>
        <taxon>Paspaleae</taxon>
        <taxon>Paspalinae</taxon>
        <taxon>Paspalum</taxon>
    </lineage>
</organism>
<name>A0AAQ3WZK8_PASNO</name>
<evidence type="ECO:0000256" key="3">
    <source>
        <dbReference type="ARBA" id="ARBA00022833"/>
    </source>
</evidence>
<dbReference type="InterPro" id="IPR006564">
    <property type="entry name" value="Znf_PMZ"/>
</dbReference>
<dbReference type="InterPro" id="IPR007527">
    <property type="entry name" value="Znf_SWIM"/>
</dbReference>
<evidence type="ECO:0000256" key="2">
    <source>
        <dbReference type="ARBA" id="ARBA00022771"/>
    </source>
</evidence>
<dbReference type="GO" id="GO:0008270">
    <property type="term" value="F:zinc ion binding"/>
    <property type="evidence" value="ECO:0007669"/>
    <property type="project" value="UniProtKB-KW"/>
</dbReference>
<evidence type="ECO:0000256" key="4">
    <source>
        <dbReference type="PROSITE-ProRule" id="PRU00325"/>
    </source>
</evidence>
<gene>
    <name evidence="7" type="ORF">U9M48_027039</name>
</gene>
<dbReference type="SMART" id="SM00575">
    <property type="entry name" value="ZnF_PMZ"/>
    <property type="match status" value="1"/>
</dbReference>
<dbReference type="PANTHER" id="PTHR31973">
    <property type="entry name" value="POLYPROTEIN, PUTATIVE-RELATED"/>
    <property type="match status" value="1"/>
</dbReference>
<proteinExistence type="predicted"/>
<feature type="region of interest" description="Disordered" evidence="5">
    <location>
        <begin position="295"/>
        <end position="318"/>
    </location>
</feature>
<evidence type="ECO:0000256" key="5">
    <source>
        <dbReference type="SAM" id="MobiDB-lite"/>
    </source>
</evidence>
<keyword evidence="8" id="KW-1185">Reference proteome</keyword>
<feature type="domain" description="SWIM-type" evidence="6">
    <location>
        <begin position="194"/>
        <end position="226"/>
    </location>
</feature>
<protein>
    <recommendedName>
        <fullName evidence="6">SWIM-type domain-containing protein</fullName>
    </recommendedName>
</protein>
<keyword evidence="1" id="KW-0479">Metal-binding</keyword>
<keyword evidence="3" id="KW-0862">Zinc</keyword>
<dbReference type="Pfam" id="PF04434">
    <property type="entry name" value="SWIM"/>
    <property type="match status" value="1"/>
</dbReference>
<dbReference type="AlphaFoldDB" id="A0AAQ3WZK8"/>
<reference evidence="7 8" key="1">
    <citation type="submission" date="2024-02" db="EMBL/GenBank/DDBJ databases">
        <title>High-quality chromosome-scale genome assembly of Pensacola bahiagrass (Paspalum notatum Flugge var. saurae).</title>
        <authorList>
            <person name="Vega J.M."/>
            <person name="Podio M."/>
            <person name="Orjuela J."/>
            <person name="Siena L.A."/>
            <person name="Pessino S.C."/>
            <person name="Combes M.C."/>
            <person name="Mariac C."/>
            <person name="Albertini E."/>
            <person name="Pupilli F."/>
            <person name="Ortiz J.P.A."/>
            <person name="Leblanc O."/>
        </authorList>
    </citation>
    <scope>NUCLEOTIDE SEQUENCE [LARGE SCALE GENOMIC DNA]</scope>
    <source>
        <strain evidence="7">R1</strain>
        <tissue evidence="7">Leaf</tissue>
    </source>
</reference>
<dbReference type="PROSITE" id="PS50966">
    <property type="entry name" value="ZF_SWIM"/>
    <property type="match status" value="1"/>
</dbReference>
<evidence type="ECO:0000313" key="8">
    <source>
        <dbReference type="Proteomes" id="UP001341281"/>
    </source>
</evidence>
<evidence type="ECO:0000259" key="6">
    <source>
        <dbReference type="PROSITE" id="PS50966"/>
    </source>
</evidence>
<keyword evidence="2 4" id="KW-0863">Zinc-finger</keyword>
<sequence>MEMLNKAIGSPIGLVISTDAGKGNRWENRECMRHLVKNFQKRYRGEVFERNLWLAAMAYRRLTYKRHYKLINEACPEAMKWLIDNHKLLWTRSMFSHISKCDYCTNNIAETFNSWVRNEKSLPVIDLLDKIRHMIMERFCTRAYIAAKLTRKILPHVTKGLHDKSRNLKFSITKCTPMVGEVGGVNKDLIPWRFTVDLEKKECSCRYWQMSGPSCVHAIAFIGTRRVEPEDFVDKYYSVQKFKVAYTILFSHCFVLNYRDDESSMDEQPTMEEQPLAFEPPLAMEEQSMSVVTANTARAKKRAKKGTKKAKKNNLIRL</sequence>
<accession>A0AAQ3WZK8</accession>
<evidence type="ECO:0000256" key="1">
    <source>
        <dbReference type="ARBA" id="ARBA00022723"/>
    </source>
</evidence>